<accession>A0A0J6VGR2</accession>
<dbReference type="STRING" id="37916.MCHLDSM_05078"/>
<comment type="caution">
    <text evidence="1">The sequence shown here is derived from an EMBL/GenBank/DDBJ whole genome shotgun (WGS) entry which is preliminary data.</text>
</comment>
<reference evidence="1 2" key="1">
    <citation type="journal article" date="2015" name="Genome Biol. Evol.">
        <title>Characterization of Three Mycobacterium spp. with Potential Use in Bioremediation by Genome Sequencing and Comparative Genomics.</title>
        <authorList>
            <person name="Das S."/>
            <person name="Pettersson B.M."/>
            <person name="Behra P.R."/>
            <person name="Ramesh M."/>
            <person name="Dasgupta S."/>
            <person name="Bhattacharya A."/>
            <person name="Kirsebom L.A."/>
        </authorList>
    </citation>
    <scope>NUCLEOTIDE SEQUENCE [LARGE SCALE GENOMIC DNA]</scope>
    <source>
        <strain evidence="1 2">DSM 43826</strain>
    </source>
</reference>
<name>A0A0J6VGR2_9MYCO</name>
<organism evidence="1 2">
    <name type="scientific">Mycolicibacterium chlorophenolicum</name>
    <dbReference type="NCBI Taxonomy" id="37916"/>
    <lineage>
        <taxon>Bacteria</taxon>
        <taxon>Bacillati</taxon>
        <taxon>Actinomycetota</taxon>
        <taxon>Actinomycetes</taxon>
        <taxon>Mycobacteriales</taxon>
        <taxon>Mycobacteriaceae</taxon>
        <taxon>Mycolicibacterium</taxon>
    </lineage>
</organism>
<protein>
    <submittedName>
        <fullName evidence="1">Uncharacterized protein</fullName>
    </submittedName>
</protein>
<sequence>MPDGPLAHYTAIYPVGSKFLLEVWSVCDLPLIRPPELLPG</sequence>
<evidence type="ECO:0000313" key="2">
    <source>
        <dbReference type="Proteomes" id="UP000036513"/>
    </source>
</evidence>
<dbReference type="EMBL" id="JYNL01000064">
    <property type="protein sequence ID" value="KMO70190.1"/>
    <property type="molecule type" value="Genomic_DNA"/>
</dbReference>
<dbReference type="Proteomes" id="UP000036513">
    <property type="component" value="Unassembled WGS sequence"/>
</dbReference>
<evidence type="ECO:0000313" key="1">
    <source>
        <dbReference type="EMBL" id="KMO70190.1"/>
    </source>
</evidence>
<gene>
    <name evidence="1" type="ORF">MCHLDSM_05078</name>
</gene>
<keyword evidence="2" id="KW-1185">Reference proteome</keyword>
<dbReference type="PATRIC" id="fig|37916.4.peg.5083"/>
<proteinExistence type="predicted"/>
<dbReference type="AlphaFoldDB" id="A0A0J6VGR2"/>